<keyword evidence="7 8" id="KW-0460">Magnesium</keyword>
<feature type="binding site" evidence="8">
    <location>
        <position position="92"/>
    </location>
    <ligand>
        <name>ATP</name>
        <dbReference type="ChEBI" id="CHEBI:30616"/>
    </ligand>
</feature>
<dbReference type="PANTHER" id="PTHR32057:SF14">
    <property type="entry name" value="PROTEIN ADENYLYLTRANSFERASE SELO, MITOCHONDRIAL"/>
    <property type="match status" value="1"/>
</dbReference>
<evidence type="ECO:0000313" key="9">
    <source>
        <dbReference type="EMBL" id="PWV65940.1"/>
    </source>
</evidence>
<organism evidence="9 10">
    <name type="scientific">Plasticicumulans acidivorans</name>
    <dbReference type="NCBI Taxonomy" id="886464"/>
    <lineage>
        <taxon>Bacteria</taxon>
        <taxon>Pseudomonadati</taxon>
        <taxon>Pseudomonadota</taxon>
        <taxon>Gammaproteobacteria</taxon>
        <taxon>Candidatus Competibacteraceae</taxon>
        <taxon>Plasticicumulans</taxon>
    </lineage>
</organism>
<dbReference type="GO" id="GO:0005524">
    <property type="term" value="F:ATP binding"/>
    <property type="evidence" value="ECO:0007669"/>
    <property type="project" value="UniProtKB-UniRule"/>
</dbReference>
<feature type="binding site" evidence="8">
    <location>
        <position position="90"/>
    </location>
    <ligand>
        <name>ATP</name>
        <dbReference type="ChEBI" id="CHEBI:30616"/>
    </ligand>
</feature>
<comment type="cofactor">
    <cofactor evidence="8">
        <name>Mg(2+)</name>
        <dbReference type="ChEBI" id="CHEBI:18420"/>
    </cofactor>
    <cofactor evidence="8">
        <name>Mn(2+)</name>
        <dbReference type="ChEBI" id="CHEBI:29035"/>
    </cofactor>
</comment>
<dbReference type="HAMAP" id="MF_00692">
    <property type="entry name" value="SelO"/>
    <property type="match status" value="1"/>
</dbReference>
<keyword evidence="6 8" id="KW-0067">ATP-binding</keyword>
<evidence type="ECO:0000256" key="5">
    <source>
        <dbReference type="ARBA" id="ARBA00022741"/>
    </source>
</evidence>
<dbReference type="RefSeq" id="WP_110016919.1">
    <property type="nucleotide sequence ID" value="NZ_QGTJ01000001.1"/>
</dbReference>
<dbReference type="GO" id="GO:0000287">
    <property type="term" value="F:magnesium ion binding"/>
    <property type="evidence" value="ECO:0007669"/>
    <property type="project" value="UniProtKB-UniRule"/>
</dbReference>
<evidence type="ECO:0000256" key="8">
    <source>
        <dbReference type="HAMAP-Rule" id="MF_00692"/>
    </source>
</evidence>
<protein>
    <recommendedName>
        <fullName evidence="8">Protein nucleotidyltransferase YdiU</fullName>
        <ecNumber evidence="8">2.7.7.-</ecNumber>
    </recommendedName>
    <alternativeName>
        <fullName evidence="8">Protein adenylyltransferase YdiU</fullName>
        <ecNumber evidence="8">2.7.7.108</ecNumber>
    </alternativeName>
    <alternativeName>
        <fullName evidence="8">Protein uridylyltransferase YdiU</fullName>
        <ecNumber evidence="8">2.7.7.-</ecNumber>
    </alternativeName>
</protein>
<dbReference type="AlphaFoldDB" id="A0A317N1C6"/>
<comment type="catalytic activity">
    <reaction evidence="8">
        <text>L-seryl-[protein] + UTP = O-(5'-uridylyl)-L-seryl-[protein] + diphosphate</text>
        <dbReference type="Rhea" id="RHEA:64604"/>
        <dbReference type="Rhea" id="RHEA-COMP:9863"/>
        <dbReference type="Rhea" id="RHEA-COMP:16635"/>
        <dbReference type="ChEBI" id="CHEBI:29999"/>
        <dbReference type="ChEBI" id="CHEBI:33019"/>
        <dbReference type="ChEBI" id="CHEBI:46398"/>
        <dbReference type="ChEBI" id="CHEBI:156051"/>
    </reaction>
</comment>
<evidence type="ECO:0000313" key="10">
    <source>
        <dbReference type="Proteomes" id="UP000246569"/>
    </source>
</evidence>
<dbReference type="OrthoDB" id="9776281at2"/>
<evidence type="ECO:0000256" key="1">
    <source>
        <dbReference type="ARBA" id="ARBA00009747"/>
    </source>
</evidence>
<dbReference type="GO" id="GO:0030145">
    <property type="term" value="F:manganese ion binding"/>
    <property type="evidence" value="ECO:0007669"/>
    <property type="project" value="UniProtKB-UniRule"/>
</dbReference>
<evidence type="ECO:0000256" key="2">
    <source>
        <dbReference type="ARBA" id="ARBA00022679"/>
    </source>
</evidence>
<evidence type="ECO:0000256" key="6">
    <source>
        <dbReference type="ARBA" id="ARBA00022840"/>
    </source>
</evidence>
<comment type="caution">
    <text evidence="9">The sequence shown here is derived from an EMBL/GenBank/DDBJ whole genome shotgun (WGS) entry which is preliminary data.</text>
</comment>
<dbReference type="InterPro" id="IPR003846">
    <property type="entry name" value="SelO"/>
</dbReference>
<reference evidence="9 10" key="1">
    <citation type="submission" date="2018-05" db="EMBL/GenBank/DDBJ databases">
        <title>Genomic Encyclopedia of Type Strains, Phase IV (KMG-IV): sequencing the most valuable type-strain genomes for metagenomic binning, comparative biology and taxonomic classification.</title>
        <authorList>
            <person name="Goeker M."/>
        </authorList>
    </citation>
    <scope>NUCLEOTIDE SEQUENCE [LARGE SCALE GENOMIC DNA]</scope>
    <source>
        <strain evidence="9 10">DSM 23606</strain>
    </source>
</reference>
<dbReference type="GO" id="GO:0070733">
    <property type="term" value="F:AMPylase activity"/>
    <property type="evidence" value="ECO:0007669"/>
    <property type="project" value="UniProtKB-EC"/>
</dbReference>
<dbReference type="EC" id="2.7.7.108" evidence="8"/>
<comment type="catalytic activity">
    <reaction evidence="8">
        <text>L-seryl-[protein] + ATP = 3-O-(5'-adenylyl)-L-seryl-[protein] + diphosphate</text>
        <dbReference type="Rhea" id="RHEA:58120"/>
        <dbReference type="Rhea" id="RHEA-COMP:9863"/>
        <dbReference type="Rhea" id="RHEA-COMP:15073"/>
        <dbReference type="ChEBI" id="CHEBI:29999"/>
        <dbReference type="ChEBI" id="CHEBI:30616"/>
        <dbReference type="ChEBI" id="CHEBI:33019"/>
        <dbReference type="ChEBI" id="CHEBI:142516"/>
        <dbReference type="EC" id="2.7.7.108"/>
    </reaction>
</comment>
<dbReference type="Proteomes" id="UP000246569">
    <property type="component" value="Unassembled WGS sequence"/>
</dbReference>
<keyword evidence="8" id="KW-0464">Manganese</keyword>
<keyword evidence="2 8" id="KW-0808">Transferase</keyword>
<feature type="binding site" evidence="8">
    <location>
        <position position="125"/>
    </location>
    <ligand>
        <name>ATP</name>
        <dbReference type="ChEBI" id="CHEBI:30616"/>
    </ligand>
</feature>
<comment type="catalytic activity">
    <reaction evidence="8">
        <text>L-tyrosyl-[protein] + UTP = O-(5'-uridylyl)-L-tyrosyl-[protein] + diphosphate</text>
        <dbReference type="Rhea" id="RHEA:83887"/>
        <dbReference type="Rhea" id="RHEA-COMP:10136"/>
        <dbReference type="Rhea" id="RHEA-COMP:20238"/>
        <dbReference type="ChEBI" id="CHEBI:33019"/>
        <dbReference type="ChEBI" id="CHEBI:46398"/>
        <dbReference type="ChEBI" id="CHEBI:46858"/>
        <dbReference type="ChEBI" id="CHEBI:90602"/>
    </reaction>
</comment>
<feature type="binding site" evidence="8">
    <location>
        <position position="93"/>
    </location>
    <ligand>
        <name>ATP</name>
        <dbReference type="ChEBI" id="CHEBI:30616"/>
    </ligand>
</feature>
<feature type="binding site" evidence="8">
    <location>
        <position position="126"/>
    </location>
    <ligand>
        <name>ATP</name>
        <dbReference type="ChEBI" id="CHEBI:30616"/>
    </ligand>
</feature>
<keyword evidence="4 8" id="KW-0479">Metal-binding</keyword>
<dbReference type="PANTHER" id="PTHR32057">
    <property type="entry name" value="PROTEIN ADENYLYLTRANSFERASE SELO, MITOCHONDRIAL"/>
    <property type="match status" value="1"/>
</dbReference>
<name>A0A317N1C6_9GAMM</name>
<comment type="catalytic activity">
    <reaction evidence="8">
        <text>L-tyrosyl-[protein] + ATP = O-(5'-adenylyl)-L-tyrosyl-[protein] + diphosphate</text>
        <dbReference type="Rhea" id="RHEA:54288"/>
        <dbReference type="Rhea" id="RHEA-COMP:10136"/>
        <dbReference type="Rhea" id="RHEA-COMP:13846"/>
        <dbReference type="ChEBI" id="CHEBI:30616"/>
        <dbReference type="ChEBI" id="CHEBI:33019"/>
        <dbReference type="ChEBI" id="CHEBI:46858"/>
        <dbReference type="ChEBI" id="CHEBI:83624"/>
        <dbReference type="EC" id="2.7.7.108"/>
    </reaction>
</comment>
<comment type="function">
    <text evidence="8">Nucleotidyltransferase involved in the post-translational modification of proteins. It can catalyze the addition of adenosine monophosphate (AMP) or uridine monophosphate (UMP) to a protein, resulting in modifications known as AMPylation and UMPylation.</text>
</comment>
<accession>A0A317N1C6</accession>
<feature type="active site" description="Proton acceptor" evidence="8">
    <location>
        <position position="254"/>
    </location>
</feature>
<gene>
    <name evidence="8" type="primary">ydiU</name>
    <name evidence="8" type="synonym">selO</name>
    <name evidence="9" type="ORF">C7443_101426</name>
</gene>
<dbReference type="EMBL" id="QGTJ01000001">
    <property type="protein sequence ID" value="PWV65940.1"/>
    <property type="molecule type" value="Genomic_DNA"/>
</dbReference>
<proteinExistence type="inferred from homology"/>
<comment type="catalytic activity">
    <reaction evidence="8">
        <text>L-threonyl-[protein] + ATP = 3-O-(5'-adenylyl)-L-threonyl-[protein] + diphosphate</text>
        <dbReference type="Rhea" id="RHEA:54292"/>
        <dbReference type="Rhea" id="RHEA-COMP:11060"/>
        <dbReference type="Rhea" id="RHEA-COMP:13847"/>
        <dbReference type="ChEBI" id="CHEBI:30013"/>
        <dbReference type="ChEBI" id="CHEBI:30616"/>
        <dbReference type="ChEBI" id="CHEBI:33019"/>
        <dbReference type="ChEBI" id="CHEBI:138113"/>
        <dbReference type="EC" id="2.7.7.108"/>
    </reaction>
</comment>
<comment type="similarity">
    <text evidence="1 8">Belongs to the SELO family.</text>
</comment>
<evidence type="ECO:0000256" key="7">
    <source>
        <dbReference type="ARBA" id="ARBA00022842"/>
    </source>
</evidence>
<keyword evidence="5 8" id="KW-0547">Nucleotide-binding</keyword>
<dbReference type="NCBIfam" id="NF000658">
    <property type="entry name" value="PRK00029.1"/>
    <property type="match status" value="1"/>
</dbReference>
<sequence>MNARLPLDFDLRYLELPDDMYERVLPIPHGSHHLVHANPGAFERLGLDPALADDPAFVALCAGHQLPRGAKPIATVYAGHQFGGWVPQLGDGRALLLGELRDPHGERWEVQLKGAGPTPFSRMGDGRAVLRSTIREYLCSEAMAGLGIPSTQALAIIGSDGPVYRETLETGAILVRLAPTHIRFGHFEYYAHSGRHERLAQLADFVIEHHLPELAERPKPERYLGLYEHAVDCTARLLAAWQAVGFAHGVMNTDNMSILGLTIDYGPFGFLDGYYPGFICNHSDAAGRYAFKRQPQIGWWNLACLEAALSPLAPREAMRPLLDSYGDRFESCYFDLLRAKLGLRETRAEDPELIIAFLDLLAAYRNDYTQTWRLLANFRRDADNTALLDHFVDRERCAAWAVRYAERLRAEGSDDAERAARMNRVNPKYVLRNWLAQRAIERAQAGDYAEIDRLLHILRTPCDEHPEAADCDAPPPDWARDIEVSCSS</sequence>
<keyword evidence="3 8" id="KW-0548">Nucleotidyltransferase</keyword>
<feature type="binding site" evidence="8">
    <location>
        <position position="264"/>
    </location>
    <ligand>
        <name>Mg(2+)</name>
        <dbReference type="ChEBI" id="CHEBI:18420"/>
    </ligand>
</feature>
<feature type="binding site" evidence="8">
    <location>
        <position position="264"/>
    </location>
    <ligand>
        <name>ATP</name>
        <dbReference type="ChEBI" id="CHEBI:30616"/>
    </ligand>
</feature>
<dbReference type="EC" id="2.7.7.-" evidence="8"/>
<feature type="binding site" evidence="8">
    <location>
        <position position="183"/>
    </location>
    <ligand>
        <name>ATP</name>
        <dbReference type="ChEBI" id="CHEBI:30616"/>
    </ligand>
</feature>
<dbReference type="Pfam" id="PF02696">
    <property type="entry name" value="SelO"/>
    <property type="match status" value="1"/>
</dbReference>
<feature type="binding site" evidence="8">
    <location>
        <position position="176"/>
    </location>
    <ligand>
        <name>ATP</name>
        <dbReference type="ChEBI" id="CHEBI:30616"/>
    </ligand>
</feature>
<keyword evidence="10" id="KW-1185">Reference proteome</keyword>
<evidence type="ECO:0000256" key="3">
    <source>
        <dbReference type="ARBA" id="ARBA00022695"/>
    </source>
</evidence>
<feature type="binding site" evidence="8">
    <location>
        <position position="113"/>
    </location>
    <ligand>
        <name>ATP</name>
        <dbReference type="ChEBI" id="CHEBI:30616"/>
    </ligand>
</feature>
<feature type="binding site" evidence="8">
    <location>
        <position position="255"/>
    </location>
    <ligand>
        <name>Mg(2+)</name>
        <dbReference type="ChEBI" id="CHEBI:18420"/>
    </ligand>
</feature>
<evidence type="ECO:0000256" key="4">
    <source>
        <dbReference type="ARBA" id="ARBA00022723"/>
    </source>
</evidence>
<comment type="catalytic activity">
    <reaction evidence="8">
        <text>L-histidyl-[protein] + UTP = N(tele)-(5'-uridylyl)-L-histidyl-[protein] + diphosphate</text>
        <dbReference type="Rhea" id="RHEA:83891"/>
        <dbReference type="Rhea" id="RHEA-COMP:9745"/>
        <dbReference type="Rhea" id="RHEA-COMP:20239"/>
        <dbReference type="ChEBI" id="CHEBI:29979"/>
        <dbReference type="ChEBI" id="CHEBI:33019"/>
        <dbReference type="ChEBI" id="CHEBI:46398"/>
        <dbReference type="ChEBI" id="CHEBI:233474"/>
    </reaction>
</comment>